<dbReference type="Pfam" id="PF00042">
    <property type="entry name" value="Globin"/>
    <property type="match status" value="1"/>
</dbReference>
<dbReference type="Proteomes" id="UP000481153">
    <property type="component" value="Unassembled WGS sequence"/>
</dbReference>
<dbReference type="InterPro" id="IPR009050">
    <property type="entry name" value="Globin-like_sf"/>
</dbReference>
<dbReference type="GO" id="GO:0019825">
    <property type="term" value="F:oxygen binding"/>
    <property type="evidence" value="ECO:0007669"/>
    <property type="project" value="InterPro"/>
</dbReference>
<accession>A0A6G0X557</accession>
<organism evidence="4 5">
    <name type="scientific">Aphanomyces euteiches</name>
    <dbReference type="NCBI Taxonomy" id="100861"/>
    <lineage>
        <taxon>Eukaryota</taxon>
        <taxon>Sar</taxon>
        <taxon>Stramenopiles</taxon>
        <taxon>Oomycota</taxon>
        <taxon>Saprolegniomycetes</taxon>
        <taxon>Saprolegniales</taxon>
        <taxon>Verrucalvaceae</taxon>
        <taxon>Aphanomyces</taxon>
    </lineage>
</organism>
<dbReference type="AlphaFoldDB" id="A0A6G0X557"/>
<keyword evidence="1" id="KW-0561">Oxygen transport</keyword>
<reference evidence="4 5" key="1">
    <citation type="submission" date="2019-07" db="EMBL/GenBank/DDBJ databases">
        <title>Genomics analysis of Aphanomyces spp. identifies a new class of oomycete effector associated with host adaptation.</title>
        <authorList>
            <person name="Gaulin E."/>
        </authorList>
    </citation>
    <scope>NUCLEOTIDE SEQUENCE [LARGE SCALE GENOMIC DNA]</scope>
    <source>
        <strain evidence="4 5">ATCC 201684</strain>
    </source>
</reference>
<evidence type="ECO:0000313" key="4">
    <source>
        <dbReference type="EMBL" id="KAF0735115.1"/>
    </source>
</evidence>
<comment type="similarity">
    <text evidence="1">Belongs to the globin family.</text>
</comment>
<dbReference type="EMBL" id="VJMJ01000101">
    <property type="protein sequence ID" value="KAF0735115.1"/>
    <property type="molecule type" value="Genomic_DNA"/>
</dbReference>
<dbReference type="InterPro" id="IPR000971">
    <property type="entry name" value="Globin"/>
</dbReference>
<evidence type="ECO:0000313" key="5">
    <source>
        <dbReference type="Proteomes" id="UP000481153"/>
    </source>
</evidence>
<evidence type="ECO:0000256" key="1">
    <source>
        <dbReference type="RuleBase" id="RU000356"/>
    </source>
</evidence>
<dbReference type="GO" id="GO:0005344">
    <property type="term" value="F:oxygen carrier activity"/>
    <property type="evidence" value="ECO:0007669"/>
    <property type="project" value="UniProtKB-KW"/>
</dbReference>
<gene>
    <name evidence="4" type="ORF">Ae201684_008327</name>
</gene>
<keyword evidence="1" id="KW-0479">Metal-binding</keyword>
<name>A0A6G0X557_9STRA</name>
<sequence length="238" mass="26984">MGSKASKDSKVVVEETLYREFTYGVASSDCVQHYMPPNLPIRPVLNAAYIMECNRTWKLIVTANTDVMRKYAKSGIVLFYDEFFFRLFQRDFTLEDVFPDIAIRSEVLVKAVSFILKSSSDDPRRVISRCNFLGSRHRSFTGVRPHHFALYTSTMIEVIMYWLGEYASADVGAAWSNLAGFFLLHILEAYLSEKVDPFESYQNVVIGAVDEITASHEGEGDDVHTIETGSVPPEHKSQ</sequence>
<feature type="region of interest" description="Disordered" evidence="2">
    <location>
        <begin position="217"/>
        <end position="238"/>
    </location>
</feature>
<dbReference type="SUPFAM" id="SSF46458">
    <property type="entry name" value="Globin-like"/>
    <property type="match status" value="1"/>
</dbReference>
<proteinExistence type="inferred from homology"/>
<keyword evidence="1" id="KW-0813">Transport</keyword>
<evidence type="ECO:0000256" key="2">
    <source>
        <dbReference type="SAM" id="MobiDB-lite"/>
    </source>
</evidence>
<keyword evidence="1" id="KW-0408">Iron</keyword>
<comment type="caution">
    <text evidence="4">The sequence shown here is derived from an EMBL/GenBank/DDBJ whole genome shotgun (WGS) entry which is preliminary data.</text>
</comment>
<dbReference type="InterPro" id="IPR044399">
    <property type="entry name" value="Mb-like_M"/>
</dbReference>
<dbReference type="GO" id="GO:0020037">
    <property type="term" value="F:heme binding"/>
    <property type="evidence" value="ECO:0007669"/>
    <property type="project" value="InterPro"/>
</dbReference>
<evidence type="ECO:0000259" key="3">
    <source>
        <dbReference type="Pfam" id="PF00042"/>
    </source>
</evidence>
<dbReference type="VEuPathDB" id="FungiDB:AeMF1_001005"/>
<keyword evidence="5" id="KW-1185">Reference proteome</keyword>
<dbReference type="Gene3D" id="1.10.490.10">
    <property type="entry name" value="Globins"/>
    <property type="match status" value="1"/>
</dbReference>
<dbReference type="CDD" id="cd01040">
    <property type="entry name" value="Mb-like"/>
    <property type="match status" value="1"/>
</dbReference>
<dbReference type="OrthoDB" id="59035at2759"/>
<protein>
    <recommendedName>
        <fullName evidence="3">Globin domain-containing protein</fullName>
    </recommendedName>
</protein>
<feature type="domain" description="Globin" evidence="3">
    <location>
        <begin position="101"/>
        <end position="179"/>
    </location>
</feature>
<keyword evidence="1" id="KW-0349">Heme</keyword>
<dbReference type="InterPro" id="IPR012292">
    <property type="entry name" value="Globin/Proto"/>
</dbReference>